<name>A0A238XL54_9ACTN</name>
<dbReference type="AlphaFoldDB" id="A0A238XL54"/>
<accession>A0A238XL54</accession>
<organism evidence="1 2">
    <name type="scientific">Blastococcus mobilis</name>
    <dbReference type="NCBI Taxonomy" id="1938746"/>
    <lineage>
        <taxon>Bacteria</taxon>
        <taxon>Bacillati</taxon>
        <taxon>Actinomycetota</taxon>
        <taxon>Actinomycetes</taxon>
        <taxon>Geodermatophilales</taxon>
        <taxon>Geodermatophilaceae</taxon>
        <taxon>Blastococcus</taxon>
    </lineage>
</organism>
<dbReference type="Proteomes" id="UP000198403">
    <property type="component" value="Unassembled WGS sequence"/>
</dbReference>
<evidence type="ECO:0000313" key="2">
    <source>
        <dbReference type="Proteomes" id="UP000198403"/>
    </source>
</evidence>
<dbReference type="EMBL" id="FZNO01000014">
    <property type="protein sequence ID" value="SNR59412.1"/>
    <property type="molecule type" value="Genomic_DNA"/>
</dbReference>
<sequence>MVGADGEPIGGLLLFVDGGRLSGLEVYSLDDDPLPMPHPDRVRWQTAA</sequence>
<gene>
    <name evidence="1" type="ORF">SAMN06272737_11484</name>
</gene>
<proteinExistence type="predicted"/>
<reference evidence="1 2" key="1">
    <citation type="submission" date="2017-06" db="EMBL/GenBank/DDBJ databases">
        <authorList>
            <person name="Kim H.J."/>
            <person name="Triplett B.A."/>
        </authorList>
    </citation>
    <scope>NUCLEOTIDE SEQUENCE [LARGE SCALE GENOMIC DNA]</scope>
    <source>
        <strain evidence="1 2">DSM 44272</strain>
    </source>
</reference>
<protein>
    <submittedName>
        <fullName evidence="1">Uncharacterized protein</fullName>
    </submittedName>
</protein>
<evidence type="ECO:0000313" key="1">
    <source>
        <dbReference type="EMBL" id="SNR59412.1"/>
    </source>
</evidence>
<keyword evidence="2" id="KW-1185">Reference proteome</keyword>